<evidence type="ECO:0000313" key="7">
    <source>
        <dbReference type="Proteomes" id="UP001432062"/>
    </source>
</evidence>
<keyword evidence="6" id="KW-0012">Acyltransferase</keyword>
<dbReference type="RefSeq" id="WP_419150737.1">
    <property type="nucleotide sequence ID" value="NZ_CP109149.1"/>
</dbReference>
<dbReference type="CDD" id="cd04301">
    <property type="entry name" value="NAT_SF"/>
    <property type="match status" value="1"/>
</dbReference>
<proteinExistence type="inferred from homology"/>
<sequence length="453" mass="49644">MAGGSPRVFTERTAEFSEARRWLFEVCMPVWRLREFRDEDLDQGIQIWEQSRAPATGEPVFALAEVMAAARAGQSAVVAEVGGEMVGMAVAQIYGERAWVLLVALAARWRRRGIGSALLAELERRLRSNGVRRICTLVPEGATGSVAFENSGYLRRAGLVYYELLEPLPPAQSTLLAELGGRLLPPGLWQSMAGMDREKEIIERRVVLPLTNPDVAERYRVLPPKSVILFGPPGTGKTSFAKAVASRLGWPFVELFPSRLAAAATGGLAASLREVFADLAELDELLLFIDEVEEIAGTRSGTATSPAHGVTNELLKLIPTFRENYSRLLICATNSVGSLDSAFLRPGRFDYVIPVGPPDTPARNAIWRRYLGPAAETIDLDRLVCATAQFTPADIEYAARAGAQSAFERAMREDSDEPATTEDYLTAVADTRPTLTPEILSAFEQDQQDYTRL</sequence>
<dbReference type="Pfam" id="PF00583">
    <property type="entry name" value="Acetyltransf_1"/>
    <property type="match status" value="1"/>
</dbReference>
<dbReference type="InterPro" id="IPR016181">
    <property type="entry name" value="Acyl_CoA_acyltransferase"/>
</dbReference>
<dbReference type="InterPro" id="IPR027417">
    <property type="entry name" value="P-loop_NTPase"/>
</dbReference>
<reference evidence="6" key="1">
    <citation type="submission" date="2022-10" db="EMBL/GenBank/DDBJ databases">
        <title>The complete genomes of actinobacterial strains from the NBC collection.</title>
        <authorList>
            <person name="Joergensen T.S."/>
            <person name="Alvarez Arevalo M."/>
            <person name="Sterndorff E.B."/>
            <person name="Faurdal D."/>
            <person name="Vuksanovic O."/>
            <person name="Mourched A.-S."/>
            <person name="Charusanti P."/>
            <person name="Shaw S."/>
            <person name="Blin K."/>
            <person name="Weber T."/>
        </authorList>
    </citation>
    <scope>NUCLEOTIDE SEQUENCE</scope>
    <source>
        <strain evidence="6">NBC_01482</strain>
    </source>
</reference>
<protein>
    <submittedName>
        <fullName evidence="6">GNAT family N-acetyltransferase</fullName>
        <ecNumber evidence="6">2.3.1.-</ecNumber>
    </submittedName>
</protein>
<evidence type="ECO:0000259" key="5">
    <source>
        <dbReference type="PROSITE" id="PS51186"/>
    </source>
</evidence>
<evidence type="ECO:0000313" key="6">
    <source>
        <dbReference type="EMBL" id="WUV48376.1"/>
    </source>
</evidence>
<feature type="domain" description="N-acetyltransferase" evidence="5">
    <location>
        <begin position="31"/>
        <end position="169"/>
    </location>
</feature>
<dbReference type="Proteomes" id="UP001432062">
    <property type="component" value="Chromosome"/>
</dbReference>
<dbReference type="Gene3D" id="1.10.8.60">
    <property type="match status" value="1"/>
</dbReference>
<evidence type="ECO:0000256" key="3">
    <source>
        <dbReference type="ARBA" id="ARBA00022840"/>
    </source>
</evidence>
<comment type="similarity">
    <text evidence="1 4">Belongs to the AAA ATPase family.</text>
</comment>
<dbReference type="InterPro" id="IPR003959">
    <property type="entry name" value="ATPase_AAA_core"/>
</dbReference>
<dbReference type="Gene3D" id="3.40.50.300">
    <property type="entry name" value="P-loop containing nucleotide triphosphate hydrolases"/>
    <property type="match status" value="1"/>
</dbReference>
<dbReference type="InterPro" id="IPR050221">
    <property type="entry name" value="26S_Proteasome_ATPase"/>
</dbReference>
<dbReference type="PROSITE" id="PS51186">
    <property type="entry name" value="GNAT"/>
    <property type="match status" value="1"/>
</dbReference>
<evidence type="ECO:0000256" key="2">
    <source>
        <dbReference type="ARBA" id="ARBA00022741"/>
    </source>
</evidence>
<dbReference type="GO" id="GO:0016746">
    <property type="term" value="F:acyltransferase activity"/>
    <property type="evidence" value="ECO:0007669"/>
    <property type="project" value="UniProtKB-KW"/>
</dbReference>
<keyword evidence="7" id="KW-1185">Reference proteome</keyword>
<dbReference type="InterPro" id="IPR003593">
    <property type="entry name" value="AAA+_ATPase"/>
</dbReference>
<gene>
    <name evidence="6" type="ORF">OG563_09350</name>
</gene>
<dbReference type="InterPro" id="IPR003960">
    <property type="entry name" value="ATPase_AAA_CS"/>
</dbReference>
<dbReference type="SUPFAM" id="SSF55729">
    <property type="entry name" value="Acyl-CoA N-acyltransferases (Nat)"/>
    <property type="match status" value="1"/>
</dbReference>
<dbReference type="PROSITE" id="PS00674">
    <property type="entry name" value="AAA"/>
    <property type="match status" value="1"/>
</dbReference>
<accession>A0ABZ1YZB3</accession>
<dbReference type="EMBL" id="CP109441">
    <property type="protein sequence ID" value="WUV48376.1"/>
    <property type="molecule type" value="Genomic_DNA"/>
</dbReference>
<organism evidence="6 7">
    <name type="scientific">Nocardia vinacea</name>
    <dbReference type="NCBI Taxonomy" id="96468"/>
    <lineage>
        <taxon>Bacteria</taxon>
        <taxon>Bacillati</taxon>
        <taxon>Actinomycetota</taxon>
        <taxon>Actinomycetes</taxon>
        <taxon>Mycobacteriales</taxon>
        <taxon>Nocardiaceae</taxon>
        <taxon>Nocardia</taxon>
    </lineage>
</organism>
<dbReference type="SMART" id="SM00382">
    <property type="entry name" value="AAA"/>
    <property type="match status" value="1"/>
</dbReference>
<evidence type="ECO:0000256" key="1">
    <source>
        <dbReference type="ARBA" id="ARBA00006914"/>
    </source>
</evidence>
<dbReference type="SUPFAM" id="SSF52540">
    <property type="entry name" value="P-loop containing nucleoside triphosphate hydrolases"/>
    <property type="match status" value="1"/>
</dbReference>
<dbReference type="PANTHER" id="PTHR23073">
    <property type="entry name" value="26S PROTEASOME REGULATORY SUBUNIT"/>
    <property type="match status" value="1"/>
</dbReference>
<dbReference type="Gene3D" id="3.40.630.30">
    <property type="match status" value="1"/>
</dbReference>
<keyword evidence="3 4" id="KW-0067">ATP-binding</keyword>
<dbReference type="EC" id="2.3.1.-" evidence="6"/>
<dbReference type="InterPro" id="IPR000182">
    <property type="entry name" value="GNAT_dom"/>
</dbReference>
<keyword evidence="6" id="KW-0808">Transferase</keyword>
<dbReference type="Pfam" id="PF00004">
    <property type="entry name" value="AAA"/>
    <property type="match status" value="1"/>
</dbReference>
<keyword evidence="2 4" id="KW-0547">Nucleotide-binding</keyword>
<evidence type="ECO:0000256" key="4">
    <source>
        <dbReference type="RuleBase" id="RU003651"/>
    </source>
</evidence>
<name>A0ABZ1YZB3_9NOCA</name>